<name>A0A914QBK9_9BILA</name>
<dbReference type="InterPro" id="IPR016024">
    <property type="entry name" value="ARM-type_fold"/>
</dbReference>
<dbReference type="InterPro" id="IPR011989">
    <property type="entry name" value="ARM-like"/>
</dbReference>
<comment type="similarity">
    <text evidence="1">Belongs to the importin alpha family.</text>
</comment>
<keyword evidence="6" id="KW-1185">Reference proteome</keyword>
<proteinExistence type="inferred from homology"/>
<evidence type="ECO:0000313" key="6">
    <source>
        <dbReference type="Proteomes" id="UP000887578"/>
    </source>
</evidence>
<dbReference type="PANTHER" id="PTHR23316">
    <property type="entry name" value="IMPORTIN ALPHA"/>
    <property type="match status" value="1"/>
</dbReference>
<evidence type="ECO:0000256" key="3">
    <source>
        <dbReference type="ARBA" id="ARBA00022927"/>
    </source>
</evidence>
<dbReference type="InterPro" id="IPR058678">
    <property type="entry name" value="ARM_PUB"/>
</dbReference>
<feature type="repeat" description="ARM" evidence="4">
    <location>
        <begin position="418"/>
        <end position="460"/>
    </location>
</feature>
<dbReference type="Pfam" id="PF00514">
    <property type="entry name" value="Arm"/>
    <property type="match status" value="2"/>
</dbReference>
<keyword evidence="2" id="KW-0813">Transport</keyword>
<organism evidence="6 7">
    <name type="scientific">Panagrolaimus davidi</name>
    <dbReference type="NCBI Taxonomy" id="227884"/>
    <lineage>
        <taxon>Eukaryota</taxon>
        <taxon>Metazoa</taxon>
        <taxon>Ecdysozoa</taxon>
        <taxon>Nematoda</taxon>
        <taxon>Chromadorea</taxon>
        <taxon>Rhabditida</taxon>
        <taxon>Tylenchina</taxon>
        <taxon>Panagrolaimomorpha</taxon>
        <taxon>Panagrolaimoidea</taxon>
        <taxon>Panagrolaimidae</taxon>
        <taxon>Panagrolaimus</taxon>
    </lineage>
</organism>
<evidence type="ECO:0000256" key="1">
    <source>
        <dbReference type="ARBA" id="ARBA00010394"/>
    </source>
</evidence>
<dbReference type="WBParaSite" id="PDA_v2.g26640.t1">
    <property type="protein sequence ID" value="PDA_v2.g26640.t1"/>
    <property type="gene ID" value="PDA_v2.g26640"/>
</dbReference>
<dbReference type="Proteomes" id="UP000887578">
    <property type="component" value="Unplaced"/>
</dbReference>
<feature type="repeat" description="ARM" evidence="4">
    <location>
        <begin position="544"/>
        <end position="586"/>
    </location>
</feature>
<sequence>MVLPVYEEKEVFFKNFEKDFKNFEKHESFLSQKFLNNIENPDAKIERPSSFSKGHFTSNSNGIQFATQNNEISNSFKFFDQTKLPNPMEAATHNTQNNANSEISDSMLCAEHSCAKKYCLCESPSYNIAINECKVLPSLPEYLVPKNKNIEVAEGKITNNHENRNDKIKEIKALFVAINLGTQKQAAEALETLSAFTVEDKNDVIEAKAVPYFVRHLDTKKINLCKFSVQALANLSCGTNEQKQAIIDAEGMDPLIKCLNSTDLHIQATAAFTLSNIITDNKFPNNFDIKFIDDLCKFLELINAEEHEFVTEGNIEFFKQRLNVLNTALPIFIKLLGCNYIAICTFSARTLLNFTNYKSGNESHNYEQREALIRFNTLPIFVQFLHSTDQKLCKLGAEAIKFIAAGLTQQKQFVINANAVPALVKLLLTSNMETCLEAIKTLSKIVNGTNDQKQVVIDAGGCPLFVELLSFSDSEISTEALKALASISTGNLKHQKALYESESIPAVIQFLNDSNLQKCNFALVILFNIINKAPERNQDLIKYGGIPPLIKLLINEDQKISFIALRILENISYGSTKDKQAIVQAFAIPLLIKLLDISKGNTYRIIMNILINIGMGTSEQRSAIIEAGGIPYFCKVLQSSDTDLVKNVIKLFSIVSNTSQKQILTKGNILNSIISVLKSSNNFIVEHSLEILQNITAENISDEILSTFGFIPMTVYLMYSENPLIVEKAVGINANISKGTNTQKQLLIDAGIIPITVKLLNSTDLNVSKNAIKILDEFVKGTNDQIEAVINEGAIPALQSLLKSSNTSISKIVGNILYKIINVSK</sequence>
<evidence type="ECO:0000259" key="5">
    <source>
        <dbReference type="Pfam" id="PF25598"/>
    </source>
</evidence>
<dbReference type="SUPFAM" id="SSF48371">
    <property type="entry name" value="ARM repeat"/>
    <property type="match status" value="2"/>
</dbReference>
<dbReference type="Gene3D" id="1.25.10.10">
    <property type="entry name" value="Leucine-rich Repeat Variant"/>
    <property type="match status" value="4"/>
</dbReference>
<dbReference type="InterPro" id="IPR000225">
    <property type="entry name" value="Armadillo"/>
</dbReference>
<dbReference type="AlphaFoldDB" id="A0A914QBK9"/>
<dbReference type="SMART" id="SM00185">
    <property type="entry name" value="ARM"/>
    <property type="match status" value="11"/>
</dbReference>
<keyword evidence="3" id="KW-0653">Protein transport</keyword>
<dbReference type="GO" id="GO:0015031">
    <property type="term" value="P:protein transport"/>
    <property type="evidence" value="ECO:0007669"/>
    <property type="project" value="UniProtKB-KW"/>
</dbReference>
<protein>
    <recommendedName>
        <fullName evidence="5">U-box domain-containing protein</fullName>
    </recommendedName>
</protein>
<dbReference type="PROSITE" id="PS50176">
    <property type="entry name" value="ARM_REPEAT"/>
    <property type="match status" value="2"/>
</dbReference>
<reference evidence="7" key="1">
    <citation type="submission" date="2022-11" db="UniProtKB">
        <authorList>
            <consortium name="WormBaseParasite"/>
        </authorList>
    </citation>
    <scope>IDENTIFICATION</scope>
</reference>
<evidence type="ECO:0000256" key="4">
    <source>
        <dbReference type="PROSITE-ProRule" id="PRU00259"/>
    </source>
</evidence>
<dbReference type="Pfam" id="PF25598">
    <property type="entry name" value="ARM_PUB"/>
    <property type="match status" value="1"/>
</dbReference>
<accession>A0A914QBK9</accession>
<evidence type="ECO:0000313" key="7">
    <source>
        <dbReference type="WBParaSite" id="PDA_v2.g26640.t1"/>
    </source>
</evidence>
<feature type="domain" description="U-box" evidence="5">
    <location>
        <begin position="400"/>
        <end position="647"/>
    </location>
</feature>
<evidence type="ECO:0000256" key="2">
    <source>
        <dbReference type="ARBA" id="ARBA00022448"/>
    </source>
</evidence>